<feature type="compositionally biased region" description="Polar residues" evidence="1">
    <location>
        <begin position="25"/>
        <end position="36"/>
    </location>
</feature>
<sequence length="36" mass="4060">MTSIHEQDKKKGGRPPTGRVRKLSKSVTVKFSKPSY</sequence>
<feature type="non-terminal residue" evidence="2">
    <location>
        <position position="36"/>
    </location>
</feature>
<feature type="region of interest" description="Disordered" evidence="1">
    <location>
        <begin position="1"/>
        <end position="36"/>
    </location>
</feature>
<dbReference type="EMBL" id="QRVA01000128">
    <property type="protein sequence ID" value="RGS07622.1"/>
    <property type="molecule type" value="Genomic_DNA"/>
</dbReference>
<evidence type="ECO:0000313" key="3">
    <source>
        <dbReference type="Proteomes" id="UP000283872"/>
    </source>
</evidence>
<accession>A0A412H612</accession>
<reference evidence="2 3" key="1">
    <citation type="submission" date="2018-08" db="EMBL/GenBank/DDBJ databases">
        <title>A genome reference for cultivated species of the human gut microbiota.</title>
        <authorList>
            <person name="Zou Y."/>
            <person name="Xue W."/>
            <person name="Luo G."/>
        </authorList>
    </citation>
    <scope>NUCLEOTIDE SEQUENCE [LARGE SCALE GENOMIC DNA]</scope>
    <source>
        <strain evidence="2 3">AF24-12</strain>
    </source>
</reference>
<evidence type="ECO:0000313" key="2">
    <source>
        <dbReference type="EMBL" id="RGS07622.1"/>
    </source>
</evidence>
<organism evidence="2 3">
    <name type="scientific">Segatella copri</name>
    <dbReference type="NCBI Taxonomy" id="165179"/>
    <lineage>
        <taxon>Bacteria</taxon>
        <taxon>Pseudomonadati</taxon>
        <taxon>Bacteroidota</taxon>
        <taxon>Bacteroidia</taxon>
        <taxon>Bacteroidales</taxon>
        <taxon>Prevotellaceae</taxon>
        <taxon>Segatella</taxon>
    </lineage>
</organism>
<evidence type="ECO:0000256" key="1">
    <source>
        <dbReference type="SAM" id="MobiDB-lite"/>
    </source>
</evidence>
<feature type="compositionally biased region" description="Basic and acidic residues" evidence="1">
    <location>
        <begin position="1"/>
        <end position="10"/>
    </location>
</feature>
<proteinExistence type="predicted"/>
<dbReference type="AlphaFoldDB" id="A0A412H612"/>
<dbReference type="Proteomes" id="UP000283872">
    <property type="component" value="Unassembled WGS sequence"/>
</dbReference>
<protein>
    <submittedName>
        <fullName evidence="2">Mobilization protein</fullName>
    </submittedName>
</protein>
<gene>
    <name evidence="2" type="ORF">DWY11_16505</name>
</gene>
<comment type="caution">
    <text evidence="2">The sequence shown here is derived from an EMBL/GenBank/DDBJ whole genome shotgun (WGS) entry which is preliminary data.</text>
</comment>
<name>A0A412H612_9BACT</name>